<dbReference type="PROSITE" id="PS51257">
    <property type="entry name" value="PROKAR_LIPOPROTEIN"/>
    <property type="match status" value="1"/>
</dbReference>
<dbReference type="GO" id="GO:0008360">
    <property type="term" value="P:regulation of cell shape"/>
    <property type="evidence" value="ECO:0007669"/>
    <property type="project" value="UniProtKB-UniRule"/>
</dbReference>
<evidence type="ECO:0000256" key="6">
    <source>
        <dbReference type="ARBA" id="ARBA00022984"/>
    </source>
</evidence>
<dbReference type="Gene3D" id="2.60.40.3780">
    <property type="match status" value="1"/>
</dbReference>
<protein>
    <submittedName>
        <fullName evidence="16">Lipoprotein-anchoring transpeptidase ErfK/SrfK</fullName>
    </submittedName>
</protein>
<dbReference type="Pfam" id="PF03734">
    <property type="entry name" value="YkuD"/>
    <property type="match status" value="1"/>
</dbReference>
<dbReference type="Pfam" id="PF17964">
    <property type="entry name" value="Big_10"/>
    <property type="match status" value="1"/>
</dbReference>
<evidence type="ECO:0000256" key="13">
    <source>
        <dbReference type="PROSITE-ProRule" id="PRU01373"/>
    </source>
</evidence>
<evidence type="ECO:0000313" key="17">
    <source>
        <dbReference type="Proteomes" id="UP000181951"/>
    </source>
</evidence>
<evidence type="ECO:0000256" key="11">
    <source>
        <dbReference type="ARBA" id="ARBA00023316"/>
    </source>
</evidence>
<dbReference type="InterPro" id="IPR005490">
    <property type="entry name" value="LD_TPept_cat_dom"/>
</dbReference>
<dbReference type="GO" id="GO:0018104">
    <property type="term" value="P:peptidoglycan-protein cross-linking"/>
    <property type="evidence" value="ECO:0007669"/>
    <property type="project" value="TreeGrafter"/>
</dbReference>
<accession>A0A1H8IQ90</accession>
<dbReference type="GO" id="GO:0016746">
    <property type="term" value="F:acyltransferase activity"/>
    <property type="evidence" value="ECO:0007669"/>
    <property type="project" value="UniProtKB-KW"/>
</dbReference>
<dbReference type="InterPro" id="IPR041280">
    <property type="entry name" value="Big_10"/>
</dbReference>
<dbReference type="GO" id="GO:0005576">
    <property type="term" value="C:extracellular region"/>
    <property type="evidence" value="ECO:0007669"/>
    <property type="project" value="TreeGrafter"/>
</dbReference>
<keyword evidence="3" id="KW-0808">Transferase</keyword>
<dbReference type="PANTHER" id="PTHR30582:SF2">
    <property type="entry name" value="L,D-TRANSPEPTIDASE YCIB-RELATED"/>
    <property type="match status" value="1"/>
</dbReference>
<feature type="active site" description="Nucleophile" evidence="13">
    <location>
        <position position="348"/>
    </location>
</feature>
<keyword evidence="17" id="KW-1185">Reference proteome</keyword>
<evidence type="ECO:0000256" key="7">
    <source>
        <dbReference type="ARBA" id="ARBA00023136"/>
    </source>
</evidence>
<dbReference type="InterPro" id="IPR050979">
    <property type="entry name" value="LD-transpeptidase"/>
</dbReference>
<proteinExistence type="predicted"/>
<keyword evidence="4" id="KW-0732">Signal</keyword>
<dbReference type="EMBL" id="FODD01000008">
    <property type="protein sequence ID" value="SEN70724.1"/>
    <property type="molecule type" value="Genomic_DNA"/>
</dbReference>
<dbReference type="GO" id="GO:0071972">
    <property type="term" value="F:peptidoglycan L,D-transpeptidase activity"/>
    <property type="evidence" value="ECO:0007669"/>
    <property type="project" value="TreeGrafter"/>
</dbReference>
<dbReference type="OrthoDB" id="5242354at2"/>
<keyword evidence="10" id="KW-0012">Acyltransferase</keyword>
<keyword evidence="11 13" id="KW-0961">Cell wall biogenesis/degradation</keyword>
<evidence type="ECO:0000256" key="9">
    <source>
        <dbReference type="ARBA" id="ARBA00023288"/>
    </source>
</evidence>
<feature type="region of interest" description="Disordered" evidence="14">
    <location>
        <begin position="397"/>
        <end position="460"/>
    </location>
</feature>
<keyword evidence="2" id="KW-1003">Cell membrane</keyword>
<evidence type="ECO:0000256" key="14">
    <source>
        <dbReference type="SAM" id="MobiDB-lite"/>
    </source>
</evidence>
<feature type="compositionally biased region" description="Low complexity" evidence="14">
    <location>
        <begin position="417"/>
        <end position="439"/>
    </location>
</feature>
<feature type="active site" description="Proton donor/acceptor" evidence="13">
    <location>
        <position position="330"/>
    </location>
</feature>
<keyword evidence="9 16" id="KW-0449">Lipoprotein</keyword>
<evidence type="ECO:0000259" key="15">
    <source>
        <dbReference type="PROSITE" id="PS52029"/>
    </source>
</evidence>
<evidence type="ECO:0000256" key="2">
    <source>
        <dbReference type="ARBA" id="ARBA00022475"/>
    </source>
</evidence>
<dbReference type="GO" id="GO:0071555">
    <property type="term" value="P:cell wall organization"/>
    <property type="evidence" value="ECO:0007669"/>
    <property type="project" value="UniProtKB-UniRule"/>
</dbReference>
<dbReference type="Gene3D" id="2.60.40.3710">
    <property type="match status" value="1"/>
</dbReference>
<dbReference type="PANTHER" id="PTHR30582">
    <property type="entry name" value="L,D-TRANSPEPTIDASE"/>
    <property type="match status" value="1"/>
</dbReference>
<dbReference type="FunFam" id="2.40.440.10:FF:000005">
    <property type="entry name" value="L,D-transpeptidase 2"/>
    <property type="match status" value="1"/>
</dbReference>
<evidence type="ECO:0000256" key="10">
    <source>
        <dbReference type="ARBA" id="ARBA00023315"/>
    </source>
</evidence>
<dbReference type="STRING" id="310780.SAMN05216267_1008207"/>
<evidence type="ECO:0000256" key="3">
    <source>
        <dbReference type="ARBA" id="ARBA00022679"/>
    </source>
</evidence>
<dbReference type="InterPro" id="IPR038063">
    <property type="entry name" value="Transpep_catalytic_dom"/>
</dbReference>
<dbReference type="SUPFAM" id="SSF141523">
    <property type="entry name" value="L,D-transpeptidase catalytic domain-like"/>
    <property type="match status" value="1"/>
</dbReference>
<dbReference type="CDD" id="cd16913">
    <property type="entry name" value="YkuD_like"/>
    <property type="match status" value="1"/>
</dbReference>
<evidence type="ECO:0000313" key="16">
    <source>
        <dbReference type="EMBL" id="SEN70724.1"/>
    </source>
</evidence>
<feature type="domain" description="L,D-TPase catalytic" evidence="15">
    <location>
        <begin position="249"/>
        <end position="372"/>
    </location>
</feature>
<evidence type="ECO:0000256" key="8">
    <source>
        <dbReference type="ARBA" id="ARBA00023139"/>
    </source>
</evidence>
<evidence type="ECO:0000256" key="12">
    <source>
        <dbReference type="ARBA" id="ARBA00060592"/>
    </source>
</evidence>
<name>A0A1H8IQ90_9ACTN</name>
<gene>
    <name evidence="16" type="ORF">SAMN05216267_1008207</name>
</gene>
<keyword evidence="6 13" id="KW-0573">Peptidoglycan synthesis</keyword>
<evidence type="ECO:0000256" key="5">
    <source>
        <dbReference type="ARBA" id="ARBA00022960"/>
    </source>
</evidence>
<dbReference type="Gene3D" id="2.40.440.10">
    <property type="entry name" value="L,D-transpeptidase catalytic domain-like"/>
    <property type="match status" value="1"/>
</dbReference>
<dbReference type="RefSeq" id="WP_079138825.1">
    <property type="nucleotide sequence ID" value="NZ_FODD01000008.1"/>
</dbReference>
<organism evidence="16 17">
    <name type="scientific">Actinacidiphila rubida</name>
    <dbReference type="NCBI Taxonomy" id="310780"/>
    <lineage>
        <taxon>Bacteria</taxon>
        <taxon>Bacillati</taxon>
        <taxon>Actinomycetota</taxon>
        <taxon>Actinomycetes</taxon>
        <taxon>Kitasatosporales</taxon>
        <taxon>Streptomycetaceae</taxon>
        <taxon>Actinacidiphila</taxon>
    </lineage>
</organism>
<dbReference type="UniPathway" id="UPA00219"/>
<dbReference type="Proteomes" id="UP000181951">
    <property type="component" value="Unassembled WGS sequence"/>
</dbReference>
<comment type="pathway">
    <text evidence="1 13">Cell wall biogenesis; peptidoglycan biosynthesis.</text>
</comment>
<keyword evidence="7" id="KW-0472">Membrane</keyword>
<evidence type="ECO:0000256" key="4">
    <source>
        <dbReference type="ARBA" id="ARBA00022729"/>
    </source>
</evidence>
<keyword evidence="8" id="KW-0564">Palmitate</keyword>
<dbReference type="PROSITE" id="PS52029">
    <property type="entry name" value="LD_TPASE"/>
    <property type="match status" value="1"/>
</dbReference>
<evidence type="ECO:0000256" key="1">
    <source>
        <dbReference type="ARBA" id="ARBA00004752"/>
    </source>
</evidence>
<reference evidence="16 17" key="1">
    <citation type="submission" date="2016-10" db="EMBL/GenBank/DDBJ databases">
        <authorList>
            <person name="de Groot N.N."/>
        </authorList>
    </citation>
    <scope>NUCLEOTIDE SEQUENCE [LARGE SCALE GENOMIC DNA]</scope>
    <source>
        <strain evidence="16 17">CGMCC 4.2026</strain>
    </source>
</reference>
<dbReference type="AlphaFoldDB" id="A0A1H8IQ90"/>
<keyword evidence="5 13" id="KW-0133">Cell shape</keyword>
<comment type="pathway">
    <text evidence="12">Glycan biosynthesis.</text>
</comment>
<sequence>MTHIRTGDNPRGARLASRCALLIAISPLAVGLAACSSGGNPLAASPYDAAAKVVYGTAAGGKADPNKPLDVSVKDDGSRITDVTATDTAGRFVRGELSADGLRWHSTAPLAAGTHYTVRVSTEDSDGHPGRKVLSFDTTSAGAGLHVTFGPDAGTYGVGQPITATLSKPVHDRAARAAVEANLRVSSVPRASQGSWYWVDDKTLHYRPQTYWPTNAAITVSSTLSGVKVQDKLYGGADKPLTVHTGDRIEAITDAATDQMTFKDDGKVVKTLPVTTGKPGFDTRNGIKVVLEKEQFVQMKSETVGIGGADAYDLPVYWATRVTWSGEYVHAAPWSEGSQGVANVSHGCTGMSTENAEWFFDHVRQGDIVRVVNSHGPTMTPFDNGFGDWNLSWSQWKQGSALSGGGGVTGAPKQQEPDPGQSQSPTPDQSQSPSPSQDPGELDAGSRPTTDPARLQPQAL</sequence>